<dbReference type="FunFam" id="3.40.50.1240:FF:000039">
    <property type="entry name" value="Phosphoglycerate mutase family protein"/>
    <property type="match status" value="1"/>
</dbReference>
<dbReference type="PANTHER" id="PTHR16469:SF27">
    <property type="entry name" value="UBIQUITIN-ASSOCIATED AND SH3 DOMAIN-CONTAINING BA-RELATED"/>
    <property type="match status" value="1"/>
</dbReference>
<proteinExistence type="predicted"/>
<dbReference type="Pfam" id="PF00300">
    <property type="entry name" value="His_Phos_1"/>
    <property type="match status" value="2"/>
</dbReference>
<dbReference type="CDD" id="cd07040">
    <property type="entry name" value="HP"/>
    <property type="match status" value="1"/>
</dbReference>
<dbReference type="InterPro" id="IPR013078">
    <property type="entry name" value="His_Pase_superF_clade-1"/>
</dbReference>
<dbReference type="InterPro" id="IPR029033">
    <property type="entry name" value="His_PPase_superfam"/>
</dbReference>
<evidence type="ECO:0000313" key="2">
    <source>
        <dbReference type="Proteomes" id="UP001454036"/>
    </source>
</evidence>
<dbReference type="PIRSF" id="PIRSF015897">
    <property type="entry name" value="PRIB5"/>
    <property type="match status" value="1"/>
</dbReference>
<evidence type="ECO:0000313" key="1">
    <source>
        <dbReference type="EMBL" id="GAA0162618.1"/>
    </source>
</evidence>
<keyword evidence="2" id="KW-1185">Reference proteome</keyword>
<reference evidence="1 2" key="1">
    <citation type="submission" date="2024-01" db="EMBL/GenBank/DDBJ databases">
        <title>The complete chloroplast genome sequence of Lithospermum erythrorhizon: insights into the phylogenetic relationship among Boraginaceae species and the maternal lineages of purple gromwells.</title>
        <authorList>
            <person name="Okada T."/>
            <person name="Watanabe K."/>
        </authorList>
    </citation>
    <scope>NUCLEOTIDE SEQUENCE [LARGE SCALE GENOMIC DNA]</scope>
</reference>
<accession>A0AAV3QJA0</accession>
<dbReference type="AlphaFoldDB" id="A0AAV3QJA0"/>
<dbReference type="InterPro" id="IPR051710">
    <property type="entry name" value="Phosphatase_SH3-domain"/>
</dbReference>
<protein>
    <recommendedName>
        <fullName evidence="3">Phosphoglycerate mutase family protein</fullName>
    </recommendedName>
</protein>
<evidence type="ECO:0008006" key="3">
    <source>
        <dbReference type="Google" id="ProtNLM"/>
    </source>
</evidence>
<organism evidence="1 2">
    <name type="scientific">Lithospermum erythrorhizon</name>
    <name type="common">Purple gromwell</name>
    <name type="synonym">Lithospermum officinale var. erythrorhizon</name>
    <dbReference type="NCBI Taxonomy" id="34254"/>
    <lineage>
        <taxon>Eukaryota</taxon>
        <taxon>Viridiplantae</taxon>
        <taxon>Streptophyta</taxon>
        <taxon>Embryophyta</taxon>
        <taxon>Tracheophyta</taxon>
        <taxon>Spermatophyta</taxon>
        <taxon>Magnoliopsida</taxon>
        <taxon>eudicotyledons</taxon>
        <taxon>Gunneridae</taxon>
        <taxon>Pentapetalae</taxon>
        <taxon>asterids</taxon>
        <taxon>lamiids</taxon>
        <taxon>Boraginales</taxon>
        <taxon>Boraginaceae</taxon>
        <taxon>Boraginoideae</taxon>
        <taxon>Lithospermeae</taxon>
        <taxon>Lithospermum</taxon>
    </lineage>
</organism>
<dbReference type="EMBL" id="BAABME010004508">
    <property type="protein sequence ID" value="GAA0162618.1"/>
    <property type="molecule type" value="Genomic_DNA"/>
</dbReference>
<name>A0AAV3QJA0_LITER</name>
<dbReference type="Gene3D" id="3.40.50.1240">
    <property type="entry name" value="Phosphoglycerate mutase-like"/>
    <property type="match status" value="1"/>
</dbReference>
<comment type="caution">
    <text evidence="1">The sequence shown here is derived from an EMBL/GenBank/DDBJ whole genome shotgun (WGS) entry which is preliminary data.</text>
</comment>
<dbReference type="PANTHER" id="PTHR16469">
    <property type="entry name" value="UBIQUITIN-ASSOCIATED AND SH3 DOMAIN-CONTAINING BA-RELATED"/>
    <property type="match status" value="1"/>
</dbReference>
<sequence length="261" mass="28901">MGESSQNNSQMYQNVVVMRHGDRIDNFDAMWAMKATRKWDPELVEGGKIRAFNEGRKMRSNLNFAIHRVVVSPFLRCLQTAAEVVSALSAAVNADDKLLNVSTSADGVKIDSSKIKVSVEYGLSEMMNSAAIRPEMAPKDGNFDFDISQCESILPPGTIDRDAEPVYKELPKWEESLEDARSRYVQIVKALADKYPTENLLLVTHGEGIGAVVSELMKGVNPYEVEYCAYLHIRRSISGSKLPSTNGELEVIGQHGISFLA</sequence>
<dbReference type="SUPFAM" id="SSF53254">
    <property type="entry name" value="Phosphoglycerate mutase-like"/>
    <property type="match status" value="1"/>
</dbReference>
<gene>
    <name evidence="1" type="ORF">LIER_18669</name>
</gene>
<dbReference type="Proteomes" id="UP001454036">
    <property type="component" value="Unassembled WGS sequence"/>
</dbReference>
<dbReference type="InterPro" id="IPR012398">
    <property type="entry name" value="PRIB5"/>
</dbReference>